<dbReference type="SUPFAM" id="SSF50978">
    <property type="entry name" value="WD40 repeat-like"/>
    <property type="match status" value="1"/>
</dbReference>
<evidence type="ECO:0000313" key="8">
    <source>
        <dbReference type="Proteomes" id="UP001589646"/>
    </source>
</evidence>
<keyword evidence="5" id="KW-0472">Membrane</keyword>
<feature type="repeat" description="WD" evidence="3">
    <location>
        <begin position="855"/>
        <end position="895"/>
    </location>
</feature>
<dbReference type="PRINTS" id="PR00320">
    <property type="entry name" value="GPROTEINBRPT"/>
</dbReference>
<keyword evidence="8" id="KW-1185">Reference proteome</keyword>
<dbReference type="InterPro" id="IPR011009">
    <property type="entry name" value="Kinase-like_dom_sf"/>
</dbReference>
<feature type="compositionally biased region" description="Polar residues" evidence="4">
    <location>
        <begin position="343"/>
        <end position="352"/>
    </location>
</feature>
<feature type="repeat" description="WD" evidence="3">
    <location>
        <begin position="810"/>
        <end position="853"/>
    </location>
</feature>
<evidence type="ECO:0000256" key="4">
    <source>
        <dbReference type="SAM" id="MobiDB-lite"/>
    </source>
</evidence>
<keyword evidence="2" id="KW-0677">Repeat</keyword>
<dbReference type="Gene3D" id="2.130.10.10">
    <property type="entry name" value="YVTN repeat-like/Quinoprotein amine dehydrogenase"/>
    <property type="match status" value="2"/>
</dbReference>
<reference evidence="7 8" key="1">
    <citation type="submission" date="2024-09" db="EMBL/GenBank/DDBJ databases">
        <authorList>
            <person name="Sun Q."/>
            <person name="Mori K."/>
        </authorList>
    </citation>
    <scope>NUCLEOTIDE SEQUENCE [LARGE SCALE GENOMIC DNA]</scope>
    <source>
        <strain evidence="7 8">JCM 3323</strain>
    </source>
</reference>
<dbReference type="PANTHER" id="PTHR22847:SF637">
    <property type="entry name" value="WD REPEAT DOMAIN 5B"/>
    <property type="match status" value="1"/>
</dbReference>
<feature type="compositionally biased region" description="Low complexity" evidence="4">
    <location>
        <begin position="358"/>
        <end position="391"/>
    </location>
</feature>
<dbReference type="InterPro" id="IPR015943">
    <property type="entry name" value="WD40/YVTN_repeat-like_dom_sf"/>
</dbReference>
<dbReference type="Gene3D" id="1.10.510.10">
    <property type="entry name" value="Transferase(Phosphotransferase) domain 1"/>
    <property type="match status" value="1"/>
</dbReference>
<dbReference type="InterPro" id="IPR008271">
    <property type="entry name" value="Ser/Thr_kinase_AS"/>
</dbReference>
<sequence>MPDKHPLQPGDPAELGQYRLLGRLGKGAQGIVYKAQGPDGELVAIKLLNTRLDKPGIDAERFMREVAAARRVAQFCTAQVLGANMDGELPYIVSELVEGVSLQRVVQTDGPRSGGALYRLAVGTVTALAAIHRAGIVHRDFKPSNVLLGPDGPRVIDFGIARALDSSMTLSSGVVGTPAYMSPEQISGERVGPASDLFSWALTMTFAATGAPAFGQDSLPAVIYRVINDEPDLSAFPDSLRPLVQACLSKRAEERPSAAEALFSLLENQGAVAELDAEVAMSTGSQVASVDERPPGVLDSLPDGWAGPADSGQNRWAVPSSPPHPNPGRSNPNHSNPGGWASPSESQPSGWVSPSGMPANAYIPPQAPAQPYRSPQGHLPPQQPSPQSQTPQSPPPPAAAPHASAPHGPGAQGAVPPGVAPLPSASPEGAGRSDAGAGRPYGGQGQYPLGAYPPPSAPRDNDNDAFFRDTRPEEKRAEDKARRRRAGMVGGALLLALALAAGVLIFAPRAFEGGQDPTRTTLAGDTTSLSPTATPSTSVSPSVSASVSPSVSVSGSPQPSGSPFPTVTPTAPPQEAVLPVLGEQEGKSMAGHSKAIQSLSGIRIGGAQRFVSGGQDGVLRIWDPVKRTTVAKLRGHDNDVYAVACVTVGSTPMAVSGGYDHTVRLWNLKTRKGTVLGRHPIAVFAVAVGKVGGKYVAVTGDGDGMLRFWDLKKRRQLGSVKAHNRDINWLSVGRVGDRPVVVSASEDETLRVWDLSKRKAYGKPYKGHSKAVFSVAVGQVDGKAVVASGGKDEKVRLWDPKTGRSVGKAMSGHTSNVYSLSFGSVGGKAVLASGSTDGTIRLWDPETRKALGGKVKAHTGGVYAVAVATVGDSPAVVSAGKDKRIRIWRFDSPSP</sequence>
<feature type="compositionally biased region" description="Basic and acidic residues" evidence="4">
    <location>
        <begin position="459"/>
        <end position="481"/>
    </location>
</feature>
<dbReference type="SUPFAM" id="SSF56112">
    <property type="entry name" value="Protein kinase-like (PK-like)"/>
    <property type="match status" value="1"/>
</dbReference>
<protein>
    <submittedName>
        <fullName evidence="7">Protein kinase</fullName>
    </submittedName>
</protein>
<dbReference type="PROSITE" id="PS50082">
    <property type="entry name" value="WD_REPEATS_2"/>
    <property type="match status" value="6"/>
</dbReference>
<keyword evidence="7" id="KW-0418">Kinase</keyword>
<dbReference type="CDD" id="cd14014">
    <property type="entry name" value="STKc_PknB_like"/>
    <property type="match status" value="1"/>
</dbReference>
<dbReference type="SMART" id="SM00320">
    <property type="entry name" value="WD40"/>
    <property type="match status" value="7"/>
</dbReference>
<keyword evidence="5" id="KW-1133">Transmembrane helix</keyword>
<feature type="compositionally biased region" description="Low complexity" evidence="4">
    <location>
        <begin position="526"/>
        <end position="563"/>
    </location>
</feature>
<dbReference type="InterPro" id="IPR036322">
    <property type="entry name" value="WD40_repeat_dom_sf"/>
</dbReference>
<keyword evidence="7" id="KW-0808">Transferase</keyword>
<dbReference type="CDD" id="cd00200">
    <property type="entry name" value="WD40"/>
    <property type="match status" value="1"/>
</dbReference>
<dbReference type="InterPro" id="IPR001680">
    <property type="entry name" value="WD40_rpt"/>
</dbReference>
<keyword evidence="5" id="KW-0812">Transmembrane</keyword>
<evidence type="ECO:0000256" key="1">
    <source>
        <dbReference type="ARBA" id="ARBA00022574"/>
    </source>
</evidence>
<evidence type="ECO:0000259" key="6">
    <source>
        <dbReference type="PROSITE" id="PS50011"/>
    </source>
</evidence>
<dbReference type="PROSITE" id="PS00678">
    <property type="entry name" value="WD_REPEATS_1"/>
    <property type="match status" value="2"/>
</dbReference>
<dbReference type="PROSITE" id="PS50294">
    <property type="entry name" value="WD_REPEATS_REGION"/>
    <property type="match status" value="4"/>
</dbReference>
<feature type="region of interest" description="Disordered" evidence="4">
    <location>
        <begin position="285"/>
        <end position="485"/>
    </location>
</feature>
<dbReference type="PANTHER" id="PTHR22847">
    <property type="entry name" value="WD40 REPEAT PROTEIN"/>
    <property type="match status" value="1"/>
</dbReference>
<evidence type="ECO:0000313" key="7">
    <source>
        <dbReference type="EMBL" id="MFB9527751.1"/>
    </source>
</evidence>
<feature type="repeat" description="WD" evidence="3">
    <location>
        <begin position="633"/>
        <end position="676"/>
    </location>
</feature>
<feature type="repeat" description="WD" evidence="3">
    <location>
        <begin position="720"/>
        <end position="763"/>
    </location>
</feature>
<keyword evidence="1 3" id="KW-0853">WD repeat</keyword>
<dbReference type="GO" id="GO:0016301">
    <property type="term" value="F:kinase activity"/>
    <property type="evidence" value="ECO:0007669"/>
    <property type="project" value="UniProtKB-KW"/>
</dbReference>
<gene>
    <name evidence="7" type="ORF">ACFFRN_14120</name>
</gene>
<comment type="caution">
    <text evidence="7">The sequence shown here is derived from an EMBL/GenBank/DDBJ whole genome shotgun (WGS) entry which is preliminary data.</text>
</comment>
<organism evidence="7 8">
    <name type="scientific">Nonomuraea roseola</name>
    <dbReference type="NCBI Taxonomy" id="46179"/>
    <lineage>
        <taxon>Bacteria</taxon>
        <taxon>Bacillati</taxon>
        <taxon>Actinomycetota</taxon>
        <taxon>Actinomycetes</taxon>
        <taxon>Streptosporangiales</taxon>
        <taxon>Streptosporangiaceae</taxon>
        <taxon>Nonomuraea</taxon>
    </lineage>
</organism>
<dbReference type="InterPro" id="IPR000719">
    <property type="entry name" value="Prot_kinase_dom"/>
</dbReference>
<accession>A0ABV5PX13</accession>
<name>A0ABV5PX13_9ACTN</name>
<feature type="repeat" description="WD" evidence="3">
    <location>
        <begin position="589"/>
        <end position="623"/>
    </location>
</feature>
<dbReference type="RefSeq" id="WP_346126946.1">
    <property type="nucleotide sequence ID" value="NZ_BAAAXC010000015.1"/>
</dbReference>
<evidence type="ECO:0000256" key="5">
    <source>
        <dbReference type="SAM" id="Phobius"/>
    </source>
</evidence>
<dbReference type="InterPro" id="IPR020472">
    <property type="entry name" value="WD40_PAC1"/>
</dbReference>
<feature type="repeat" description="WD" evidence="3">
    <location>
        <begin position="765"/>
        <end position="808"/>
    </location>
</feature>
<dbReference type="EMBL" id="JBHMCE010000004">
    <property type="protein sequence ID" value="MFB9527751.1"/>
    <property type="molecule type" value="Genomic_DNA"/>
</dbReference>
<evidence type="ECO:0000256" key="3">
    <source>
        <dbReference type="PROSITE-ProRule" id="PRU00221"/>
    </source>
</evidence>
<dbReference type="PROSITE" id="PS00108">
    <property type="entry name" value="PROTEIN_KINASE_ST"/>
    <property type="match status" value="1"/>
</dbReference>
<dbReference type="Proteomes" id="UP001589646">
    <property type="component" value="Unassembled WGS sequence"/>
</dbReference>
<proteinExistence type="predicted"/>
<dbReference type="InterPro" id="IPR019775">
    <property type="entry name" value="WD40_repeat_CS"/>
</dbReference>
<dbReference type="PROSITE" id="PS50011">
    <property type="entry name" value="PROTEIN_KINASE_DOM"/>
    <property type="match status" value="1"/>
</dbReference>
<evidence type="ECO:0000256" key="2">
    <source>
        <dbReference type="ARBA" id="ARBA00022737"/>
    </source>
</evidence>
<dbReference type="Pfam" id="PF00400">
    <property type="entry name" value="WD40"/>
    <property type="match status" value="6"/>
</dbReference>
<dbReference type="Pfam" id="PF00069">
    <property type="entry name" value="Pkinase"/>
    <property type="match status" value="1"/>
</dbReference>
<feature type="domain" description="Protein kinase" evidence="6">
    <location>
        <begin position="18"/>
        <end position="266"/>
    </location>
</feature>
<feature type="compositionally biased region" description="Low complexity" evidence="4">
    <location>
        <begin position="400"/>
        <end position="427"/>
    </location>
</feature>
<dbReference type="Gene3D" id="3.30.200.20">
    <property type="entry name" value="Phosphorylase Kinase, domain 1"/>
    <property type="match status" value="1"/>
</dbReference>
<feature type="transmembrane region" description="Helical" evidence="5">
    <location>
        <begin position="486"/>
        <end position="507"/>
    </location>
</feature>
<feature type="region of interest" description="Disordered" evidence="4">
    <location>
        <begin position="512"/>
        <end position="573"/>
    </location>
</feature>